<dbReference type="EMBL" id="CP016414">
    <property type="protein sequence ID" value="ANU35216.1"/>
    <property type="molecule type" value="Genomic_DNA"/>
</dbReference>
<keyword evidence="7 9" id="KW-0472">Membrane</keyword>
<dbReference type="PANTHER" id="PTHR43549">
    <property type="entry name" value="MULTIDRUG RESISTANCE PROTEIN YPNP-RELATED"/>
    <property type="match status" value="1"/>
</dbReference>
<feature type="transmembrane region" description="Helical" evidence="9">
    <location>
        <begin position="135"/>
        <end position="156"/>
    </location>
</feature>
<evidence type="ECO:0000256" key="3">
    <source>
        <dbReference type="ARBA" id="ARBA00022448"/>
    </source>
</evidence>
<feature type="transmembrane region" description="Helical" evidence="9">
    <location>
        <begin position="388"/>
        <end position="407"/>
    </location>
</feature>
<evidence type="ECO:0000313" key="10">
    <source>
        <dbReference type="EMBL" id="ANU35216.1"/>
    </source>
</evidence>
<dbReference type="GeneID" id="96871924"/>
<dbReference type="Pfam" id="PF01554">
    <property type="entry name" value="MatE"/>
    <property type="match status" value="2"/>
</dbReference>
<evidence type="ECO:0000256" key="8">
    <source>
        <dbReference type="ARBA" id="ARBA00030855"/>
    </source>
</evidence>
<dbReference type="NCBIfam" id="TIGR00797">
    <property type="entry name" value="matE"/>
    <property type="match status" value="1"/>
</dbReference>
<keyword evidence="11" id="KW-1185">Reference proteome</keyword>
<reference evidence="10 11" key="1">
    <citation type="submission" date="2016-07" db="EMBL/GenBank/DDBJ databases">
        <title>Genome sequencing of Vibrio scophthalmi strain VS-05, an isolated from Paralichthys olivaceus.</title>
        <authorList>
            <person name="Han H.-J."/>
        </authorList>
    </citation>
    <scope>NUCLEOTIDE SEQUENCE [LARGE SCALE GENOMIC DNA]</scope>
    <source>
        <strain evidence="10 11">VS-05</strain>
    </source>
</reference>
<keyword evidence="4" id="KW-1003">Cell membrane</keyword>
<feature type="transmembrane region" description="Helical" evidence="9">
    <location>
        <begin position="21"/>
        <end position="45"/>
    </location>
</feature>
<feature type="transmembrane region" description="Helical" evidence="9">
    <location>
        <begin position="322"/>
        <end position="343"/>
    </location>
</feature>
<dbReference type="InterPro" id="IPR048279">
    <property type="entry name" value="MdtK-like"/>
</dbReference>
<evidence type="ECO:0000313" key="11">
    <source>
        <dbReference type="Proteomes" id="UP000092528"/>
    </source>
</evidence>
<evidence type="ECO:0000256" key="7">
    <source>
        <dbReference type="ARBA" id="ARBA00023136"/>
    </source>
</evidence>
<comment type="subcellular location">
    <subcellularLocation>
        <location evidence="1">Cell inner membrane</location>
        <topology evidence="1">Multi-pass membrane protein</topology>
    </subcellularLocation>
</comment>
<accession>A0A1C7F5G8</accession>
<evidence type="ECO:0000256" key="5">
    <source>
        <dbReference type="ARBA" id="ARBA00022692"/>
    </source>
</evidence>
<dbReference type="Proteomes" id="UP000092528">
    <property type="component" value="Chromosome 1"/>
</dbReference>
<dbReference type="GO" id="GO:0042910">
    <property type="term" value="F:xenobiotic transmembrane transporter activity"/>
    <property type="evidence" value="ECO:0007669"/>
    <property type="project" value="InterPro"/>
</dbReference>
<sequence>MQDKHGLLSDPIPQVLRQMTIPMTMGLIAILMFNLVDTFFISLLGTDALAAVSYTFPVTFGVNCITMGIGIGLSTNIGRLLGQGHSQSAARVSTHGLLLAVILVAIASTLGLLTIEPLFLALGAEAKLIPLISEYMSVWYFAIPLLVIPMAGNSSIRATGDTTTPAKIMIAAGVINGVLDPLLIFGYGPFPELGIQGAAIASAFSWLGALFGSLFVLIKREKLLSWPQLGSLIEDWKTILKIGTPAALSNAMTPLSGALLMMILSSHGTAAVAAYGAAQRIESILILVLMSLTSALTPFMAQNFGAGNPRRSFDGQFLSMRFAIGFQFILFISMVPLSVPLAALFSQEESVRNLLWHYLLVVPFSYGFQGIMMMLVSGLNSLHQPLKAFQWSAMRLFIFTLPLAWLGGKFYGIEGVFIGIALGNILGGSLGYCYALHIKRVTLKASQQPLNPDKHVDKHLDKQ</sequence>
<feature type="transmembrane region" description="Helical" evidence="9">
    <location>
        <begin position="51"/>
        <end position="75"/>
    </location>
</feature>
<evidence type="ECO:0000256" key="2">
    <source>
        <dbReference type="ARBA" id="ARBA00013489"/>
    </source>
</evidence>
<dbReference type="PANTHER" id="PTHR43549:SF3">
    <property type="entry name" value="MULTIDRUG RESISTANCE PROTEIN YPNP-RELATED"/>
    <property type="match status" value="1"/>
</dbReference>
<dbReference type="PATRIC" id="fig|45658.7.peg.44"/>
<keyword evidence="3" id="KW-0813">Transport</keyword>
<feature type="transmembrane region" description="Helical" evidence="9">
    <location>
        <begin position="355"/>
        <end position="376"/>
    </location>
</feature>
<feature type="transmembrane region" description="Helical" evidence="9">
    <location>
        <begin position="284"/>
        <end position="301"/>
    </location>
</feature>
<keyword evidence="5 9" id="KW-0812">Transmembrane</keyword>
<feature type="transmembrane region" description="Helical" evidence="9">
    <location>
        <begin position="168"/>
        <end position="187"/>
    </location>
</feature>
<name>A0A1C7F5G8_9VIBR</name>
<evidence type="ECO:0000256" key="1">
    <source>
        <dbReference type="ARBA" id="ARBA00004429"/>
    </source>
</evidence>
<feature type="transmembrane region" description="Helical" evidence="9">
    <location>
        <begin position="413"/>
        <end position="435"/>
    </location>
</feature>
<dbReference type="GO" id="GO:0015297">
    <property type="term" value="F:antiporter activity"/>
    <property type="evidence" value="ECO:0007669"/>
    <property type="project" value="InterPro"/>
</dbReference>
<evidence type="ECO:0000256" key="9">
    <source>
        <dbReference type="SAM" id="Phobius"/>
    </source>
</evidence>
<dbReference type="RefSeq" id="WP_005599305.1">
    <property type="nucleotide sequence ID" value="NZ_CP016414.1"/>
</dbReference>
<dbReference type="AlphaFoldDB" id="A0A1C7F5G8"/>
<keyword evidence="6 9" id="KW-1133">Transmembrane helix</keyword>
<organism evidence="10 11">
    <name type="scientific">Vibrio scophthalmi</name>
    <dbReference type="NCBI Taxonomy" id="45658"/>
    <lineage>
        <taxon>Bacteria</taxon>
        <taxon>Pseudomonadati</taxon>
        <taxon>Pseudomonadota</taxon>
        <taxon>Gammaproteobacteria</taxon>
        <taxon>Vibrionales</taxon>
        <taxon>Vibrionaceae</taxon>
        <taxon>Vibrio</taxon>
    </lineage>
</organism>
<dbReference type="GO" id="GO:0005886">
    <property type="term" value="C:plasma membrane"/>
    <property type="evidence" value="ECO:0007669"/>
    <property type="project" value="UniProtKB-SubCell"/>
</dbReference>
<evidence type="ECO:0000256" key="4">
    <source>
        <dbReference type="ARBA" id="ARBA00022475"/>
    </source>
</evidence>
<evidence type="ECO:0000256" key="6">
    <source>
        <dbReference type="ARBA" id="ARBA00022989"/>
    </source>
</evidence>
<dbReference type="InterPro" id="IPR052031">
    <property type="entry name" value="Membrane_Transporter-Flippase"/>
</dbReference>
<proteinExistence type="predicted"/>
<feature type="transmembrane region" description="Helical" evidence="9">
    <location>
        <begin position="96"/>
        <end position="115"/>
    </location>
</feature>
<protein>
    <recommendedName>
        <fullName evidence="2">Multidrug resistance protein NorM</fullName>
    </recommendedName>
    <alternativeName>
        <fullName evidence="8">Na(+)/drug antiporter</fullName>
    </alternativeName>
</protein>
<gene>
    <name evidence="10" type="ORF">VSVS05_00046</name>
</gene>
<dbReference type="InterPro" id="IPR002528">
    <property type="entry name" value="MATE_fam"/>
</dbReference>
<feature type="transmembrane region" description="Helical" evidence="9">
    <location>
        <begin position="193"/>
        <end position="218"/>
    </location>
</feature>
<dbReference type="PIRSF" id="PIRSF006603">
    <property type="entry name" value="DinF"/>
    <property type="match status" value="1"/>
</dbReference>